<reference evidence="2 3" key="2">
    <citation type="submission" date="2022-06" db="EMBL/GenBank/DDBJ databases">
        <title>Genomic Encyclopedia of Type Strains, Phase I: the one thousand microbial genomes (KMG-I) project.</title>
        <authorList>
            <person name="Kyrpides N."/>
        </authorList>
    </citation>
    <scope>NUCLEOTIDE SEQUENCE [LARGE SCALE GENOMIC DNA]</scope>
    <source>
        <strain evidence="2 3">DSM 43889</strain>
    </source>
</reference>
<accession>A0ABT1JS14</accession>
<organism evidence="2 3">
    <name type="scientific">Actinoalloteichus caeruleus DSM 43889</name>
    <dbReference type="NCBI Taxonomy" id="1120930"/>
    <lineage>
        <taxon>Bacteria</taxon>
        <taxon>Bacillati</taxon>
        <taxon>Actinomycetota</taxon>
        <taxon>Actinomycetes</taxon>
        <taxon>Pseudonocardiales</taxon>
        <taxon>Pseudonocardiaceae</taxon>
        <taxon>Actinoalloteichus</taxon>
        <taxon>Actinoalloteichus cyanogriseus</taxon>
    </lineage>
</organism>
<name>A0ABT1JS14_ACTCY</name>
<feature type="transmembrane region" description="Helical" evidence="1">
    <location>
        <begin position="35"/>
        <end position="60"/>
    </location>
</feature>
<dbReference type="RefSeq" id="WP_026419979.1">
    <property type="nucleotide sequence ID" value="NZ_AUBJ02000001.1"/>
</dbReference>
<evidence type="ECO:0000313" key="3">
    <source>
        <dbReference type="Proteomes" id="UP000791080"/>
    </source>
</evidence>
<sequence>MRARAAAVVLTAALVVYLVLLAGRAWLLVTSGDPVAVLLGAAVLALPLLGVWMVVATWRFGARTARLGERIVAEGGLPDESHLPTMPSGRIERDAADEFFAARRAELDEAPGDWRSWFKLARAYDLAGDRRRAREAMRRAVDLERGTTG</sequence>
<keyword evidence="3" id="KW-1185">Reference proteome</keyword>
<keyword evidence="1" id="KW-1133">Transmembrane helix</keyword>
<dbReference type="EMBL" id="AUBJ02000001">
    <property type="protein sequence ID" value="MCP2334436.1"/>
    <property type="molecule type" value="Genomic_DNA"/>
</dbReference>
<evidence type="ECO:0008006" key="4">
    <source>
        <dbReference type="Google" id="ProtNLM"/>
    </source>
</evidence>
<evidence type="ECO:0000313" key="2">
    <source>
        <dbReference type="EMBL" id="MCP2334436.1"/>
    </source>
</evidence>
<comment type="caution">
    <text evidence="2">The sequence shown here is derived from an EMBL/GenBank/DDBJ whole genome shotgun (WGS) entry which is preliminary data.</text>
</comment>
<protein>
    <recommendedName>
        <fullName evidence="4">Tetratricopeptide repeat protein</fullName>
    </recommendedName>
</protein>
<proteinExistence type="predicted"/>
<reference evidence="2 3" key="1">
    <citation type="submission" date="2013-07" db="EMBL/GenBank/DDBJ databases">
        <authorList>
            <consortium name="DOE Joint Genome Institute"/>
            <person name="Reeve W."/>
            <person name="Huntemann M."/>
            <person name="Han J."/>
            <person name="Chen A."/>
            <person name="Kyrpides N."/>
            <person name="Mavromatis K."/>
            <person name="Markowitz V."/>
            <person name="Palaniappan K."/>
            <person name="Ivanova N."/>
            <person name="Schaumberg A."/>
            <person name="Pati A."/>
            <person name="Liolios K."/>
            <person name="Nordberg H.P."/>
            <person name="Cantor M.N."/>
            <person name="Hua S.X."/>
            <person name="Woyke T."/>
        </authorList>
    </citation>
    <scope>NUCLEOTIDE SEQUENCE [LARGE SCALE GENOMIC DNA]</scope>
    <source>
        <strain evidence="2 3">DSM 43889</strain>
    </source>
</reference>
<evidence type="ECO:0000256" key="1">
    <source>
        <dbReference type="SAM" id="Phobius"/>
    </source>
</evidence>
<dbReference type="Proteomes" id="UP000791080">
    <property type="component" value="Unassembled WGS sequence"/>
</dbReference>
<keyword evidence="1" id="KW-0812">Transmembrane</keyword>
<gene>
    <name evidence="2" type="ORF">G443_004706</name>
</gene>
<keyword evidence="1" id="KW-0472">Membrane</keyword>